<dbReference type="InterPro" id="IPR046860">
    <property type="entry name" value="SnoaL_5"/>
</dbReference>
<protein>
    <recommendedName>
        <fullName evidence="1">SnoaL-like domain-containing protein</fullName>
    </recommendedName>
</protein>
<dbReference type="OrthoDB" id="336094at2"/>
<accession>A0A2D0NAT8</accession>
<dbReference type="Proteomes" id="UP000223913">
    <property type="component" value="Unassembled WGS sequence"/>
</dbReference>
<sequence length="117" mass="13312">MTTQEIANRLVEICRAGQNDLAYDELFAENAITVEPAHTKQPNTEGLDAIKERSKLFQEGVKEFHDSYVSDPIVAGNFFACTMGMDITMQDGNRMKMDEVCVYEVNDGKIVQEQFYY</sequence>
<feature type="domain" description="SnoaL-like" evidence="1">
    <location>
        <begin position="1"/>
        <end position="117"/>
    </location>
</feature>
<dbReference type="AlphaFoldDB" id="A0A2D0NAT8"/>
<evidence type="ECO:0000313" key="2">
    <source>
        <dbReference type="EMBL" id="PHN05597.1"/>
    </source>
</evidence>
<dbReference type="InterPro" id="IPR032710">
    <property type="entry name" value="NTF2-like_dom_sf"/>
</dbReference>
<comment type="caution">
    <text evidence="2">The sequence shown here is derived from an EMBL/GenBank/DDBJ whole genome shotgun (WGS) entry which is preliminary data.</text>
</comment>
<evidence type="ECO:0000259" key="1">
    <source>
        <dbReference type="Pfam" id="PF20409"/>
    </source>
</evidence>
<dbReference type="RefSeq" id="WP_099151173.1">
    <property type="nucleotide sequence ID" value="NZ_PDUD01000021.1"/>
</dbReference>
<dbReference type="SUPFAM" id="SSF54427">
    <property type="entry name" value="NTF2-like"/>
    <property type="match status" value="1"/>
</dbReference>
<reference evidence="2 3" key="1">
    <citation type="submission" date="2017-10" db="EMBL/GenBank/DDBJ databases">
        <title>The draft genome sequence of Lewinella nigricans NBRC 102662.</title>
        <authorList>
            <person name="Wang K."/>
        </authorList>
    </citation>
    <scope>NUCLEOTIDE SEQUENCE [LARGE SCALE GENOMIC DNA]</scope>
    <source>
        <strain evidence="2 3">NBRC 102662</strain>
    </source>
</reference>
<keyword evidence="3" id="KW-1185">Reference proteome</keyword>
<evidence type="ECO:0000313" key="3">
    <source>
        <dbReference type="Proteomes" id="UP000223913"/>
    </source>
</evidence>
<gene>
    <name evidence="2" type="ORF">CRP01_16545</name>
</gene>
<organism evidence="2 3">
    <name type="scientific">Flavilitoribacter nigricans (strain ATCC 23147 / DSM 23189 / NBRC 102662 / NCIMB 1420 / SS-2)</name>
    <name type="common">Lewinella nigricans</name>
    <dbReference type="NCBI Taxonomy" id="1122177"/>
    <lineage>
        <taxon>Bacteria</taxon>
        <taxon>Pseudomonadati</taxon>
        <taxon>Bacteroidota</taxon>
        <taxon>Saprospiria</taxon>
        <taxon>Saprospirales</taxon>
        <taxon>Lewinellaceae</taxon>
        <taxon>Flavilitoribacter</taxon>
    </lineage>
</organism>
<name>A0A2D0NAT8_FLAN2</name>
<dbReference type="Gene3D" id="3.10.450.50">
    <property type="match status" value="1"/>
</dbReference>
<dbReference type="EMBL" id="PDUD01000021">
    <property type="protein sequence ID" value="PHN05597.1"/>
    <property type="molecule type" value="Genomic_DNA"/>
</dbReference>
<proteinExistence type="predicted"/>
<dbReference type="Pfam" id="PF20409">
    <property type="entry name" value="SnoaL_5"/>
    <property type="match status" value="1"/>
</dbReference>